<evidence type="ECO:0000313" key="3">
    <source>
        <dbReference type="EMBL" id="WAC10930.1"/>
    </source>
</evidence>
<reference evidence="3" key="1">
    <citation type="submission" date="2022-11" db="EMBL/GenBank/DDBJ databases">
        <title>Dyadobacter pollutisoli sp. nov., isolated from plastic dumped soil.</title>
        <authorList>
            <person name="Kim J.M."/>
            <person name="Kim K.R."/>
            <person name="Lee J.K."/>
            <person name="Hao L."/>
            <person name="Jeon C.O."/>
        </authorList>
    </citation>
    <scope>NUCLEOTIDE SEQUENCE</scope>
    <source>
        <strain evidence="3">U1</strain>
    </source>
</reference>
<proteinExistence type="predicted"/>
<feature type="signal peptide" evidence="2">
    <location>
        <begin position="1"/>
        <end position="22"/>
    </location>
</feature>
<gene>
    <name evidence="3" type="ORF">ON006_24680</name>
</gene>
<evidence type="ECO:0008006" key="5">
    <source>
        <dbReference type="Google" id="ProtNLM"/>
    </source>
</evidence>
<feature type="compositionally biased region" description="Basic and acidic residues" evidence="1">
    <location>
        <begin position="1548"/>
        <end position="1561"/>
    </location>
</feature>
<organism evidence="3 4">
    <name type="scientific">Dyadobacter pollutisoli</name>
    <dbReference type="NCBI Taxonomy" id="2910158"/>
    <lineage>
        <taxon>Bacteria</taxon>
        <taxon>Pseudomonadati</taxon>
        <taxon>Bacteroidota</taxon>
        <taxon>Cytophagia</taxon>
        <taxon>Cytophagales</taxon>
        <taxon>Spirosomataceae</taxon>
        <taxon>Dyadobacter</taxon>
    </lineage>
</organism>
<sequence length="1561" mass="173022">MKIIRFALILYLLTLIGETASAQNLKLSDEPGQFMVQFRKLMDGSRNPQYIRAAAQMDSIWMSAISAPQQAKFIGIIKTQVAKGQKAGPVLFLLTRNTHSFAKQSPENLDGFLNLATISGEKYDGKSLQKVLETIRSVHESNKLYAANYNSLYLLSGTYQYRFDTTNAAAANVEANIAAANDSWNTPVDTNFVIAPKSNPLPIVAGALMDLQNATFAMVAGGDSVVFGPANGSVSLKDGIFVGKNGKFNWQAAGDSTIYADLDSYSFNISQPKLVAENVTLHHERQLAAPIKGTLEYRGVKKIKGQPVPYPRFVSNTIDAKLKENRKNIDYKGGFSLIGTKMYSSSLSDLPSTIKVKYKDQLAFKVLSKKFVLEDSVISSSFTTFSMPLGADSLYHPGVTFKYNDDEGLVKLGRADKTDYAPLPYKDSYHKMNIWSQAMRWRFPTLKVEFLRIDGKQVVPVSLESYDYFKKERFKDISKEYGFQPLIMAANYTQTQKKSAFLPDELAKQFKLNPVIIRNALQRLTLAEYFVYNKETDEYALSKKGVLYVLANLDRADYDNFQVASQYTANEEVANATIYLPDTLLTVLGVGRFVVSDSLKIFAVPSDKKLVIGKNRNFTLNGQMVASNYQFRGQNIKFDYNQFFVNVAPSDSITFTPREKFAKGQKGEVGGHVKYDKGGTFYLSDPKNKSGLQKGVKKSPRLVVEDGMTVYFDQPERGTVLYPREVFFKIPKIDMGGLDERDVIFEGNFNSNGIIPPINTILKSMPDNSLGFEYKPPVTDIKLYGGKALAKFTDTLTMDNSGLHSKAILKYMSASMTAKNVLLTSDSLMASGDVASIKEATIGKGYFPGVELKDYALKWYPNADSMFINTQGKSFSFYKGTTSLEGSLLLRSTGLYGNGKLKRADSELSSPDIKFNKDGFLANRSSFAINSGDLKATKKLLTGNNVNIDFNFKTGIANFLTDETGFGSDSSGMQIPTASYQTLIGSAKWDMTKKTILMKGFGETSSYTSMDPDQEGLTFNGSEAIYDIEKVTLNIKGVPFIQTADVKIIPDSGMVSVDSKGKISPLKKARIEIDTLKTSHRMRDADIRITSRNHFEGSATYQYITARKDTFNIKMQNFELVEMGATGEGKRSRNDNKAPATAKYYTTARADIKETENLILSPRIQYKGGINLIAYEPSLQLDGFVKPIIKFRKNFQSSWIVYKESPGETIAIKINKDLKNEHEIPLSVGLHYNETRGMYMSFLSPKESDGDEDIYQAQGALNYDEDAKAFKVNPPPGADGLIDEANALQFDDKTGLATFSGPFKLTAADWLQTVGTAEVQVDSAKFGFNTMLLMKMPALEPIAQPMVAKIVETNLEEQNSTAADDDADQLNQKLSALIGSKATDAYIKLTAAGYKPLFEASPILDVPMVLSNVNLRWSAAHNAYYSQGPIGVAHFGRNNVNAQMDGVLEIRRGVEGDEFSLYLQASPDIWYYIDYKAGELGVVSSQVDFNDQITAKSKNVKSKDMTLVGIGTEEKDLFVNRFDDFYQPALKKAKLVKAAKKKTVATPTEEKKKKAEPTEGF</sequence>
<keyword evidence="4" id="KW-1185">Reference proteome</keyword>
<feature type="region of interest" description="Disordered" evidence="1">
    <location>
        <begin position="1541"/>
        <end position="1561"/>
    </location>
</feature>
<dbReference type="KEGG" id="dpf:ON006_24680"/>
<accession>A0A9E8N6V9</accession>
<evidence type="ECO:0000256" key="1">
    <source>
        <dbReference type="SAM" id="MobiDB-lite"/>
    </source>
</evidence>
<name>A0A9E8N6V9_9BACT</name>
<evidence type="ECO:0000313" key="4">
    <source>
        <dbReference type="Proteomes" id="UP001164653"/>
    </source>
</evidence>
<dbReference type="EMBL" id="CP112998">
    <property type="protein sequence ID" value="WAC10930.1"/>
    <property type="molecule type" value="Genomic_DNA"/>
</dbReference>
<dbReference type="Proteomes" id="UP001164653">
    <property type="component" value="Chromosome"/>
</dbReference>
<keyword evidence="2" id="KW-0732">Signal</keyword>
<protein>
    <recommendedName>
        <fullName evidence="5">Translocation/assembly module TamB</fullName>
    </recommendedName>
</protein>
<dbReference type="RefSeq" id="WP_244822691.1">
    <property type="nucleotide sequence ID" value="NZ_CP112998.1"/>
</dbReference>
<feature type="chain" id="PRO_5038922068" description="Translocation/assembly module TamB" evidence="2">
    <location>
        <begin position="23"/>
        <end position="1561"/>
    </location>
</feature>
<evidence type="ECO:0000256" key="2">
    <source>
        <dbReference type="SAM" id="SignalP"/>
    </source>
</evidence>